<evidence type="ECO:0000313" key="1">
    <source>
        <dbReference type="EMBL" id="KAH1054918.1"/>
    </source>
</evidence>
<evidence type="ECO:0000313" key="2">
    <source>
        <dbReference type="Proteomes" id="UP000828251"/>
    </source>
</evidence>
<dbReference type="OrthoDB" id="1001796at2759"/>
<protein>
    <submittedName>
        <fullName evidence="1">Uncharacterized protein</fullName>
    </submittedName>
</protein>
<keyword evidence="2" id="KW-1185">Reference proteome</keyword>
<organism evidence="1 2">
    <name type="scientific">Gossypium stocksii</name>
    <dbReference type="NCBI Taxonomy" id="47602"/>
    <lineage>
        <taxon>Eukaryota</taxon>
        <taxon>Viridiplantae</taxon>
        <taxon>Streptophyta</taxon>
        <taxon>Embryophyta</taxon>
        <taxon>Tracheophyta</taxon>
        <taxon>Spermatophyta</taxon>
        <taxon>Magnoliopsida</taxon>
        <taxon>eudicotyledons</taxon>
        <taxon>Gunneridae</taxon>
        <taxon>Pentapetalae</taxon>
        <taxon>rosids</taxon>
        <taxon>malvids</taxon>
        <taxon>Malvales</taxon>
        <taxon>Malvaceae</taxon>
        <taxon>Malvoideae</taxon>
        <taxon>Gossypium</taxon>
    </lineage>
</organism>
<dbReference type="AlphaFoldDB" id="A0A9D3UP68"/>
<dbReference type="EMBL" id="JAIQCV010000010">
    <property type="protein sequence ID" value="KAH1054918.1"/>
    <property type="molecule type" value="Genomic_DNA"/>
</dbReference>
<gene>
    <name evidence="1" type="ORF">J1N35_032983</name>
</gene>
<proteinExistence type="predicted"/>
<sequence>MGISNVKSITPPSLFAMTAQANIKIAEEQVYLNIDGAVILDLPQLGGYDQVIIFFDCLEVVKAILGSSSTTSNSARIRRIHNILSQEISGLFDTFQRNKTKLRIV</sequence>
<accession>A0A9D3UP68</accession>
<dbReference type="Proteomes" id="UP000828251">
    <property type="component" value="Unassembled WGS sequence"/>
</dbReference>
<comment type="caution">
    <text evidence="1">The sequence shown here is derived from an EMBL/GenBank/DDBJ whole genome shotgun (WGS) entry which is preliminary data.</text>
</comment>
<reference evidence="1 2" key="1">
    <citation type="journal article" date="2021" name="Plant Biotechnol. J.">
        <title>Multi-omics assisted identification of the key and species-specific regulatory components of drought-tolerant mechanisms in Gossypium stocksii.</title>
        <authorList>
            <person name="Yu D."/>
            <person name="Ke L."/>
            <person name="Zhang D."/>
            <person name="Wu Y."/>
            <person name="Sun Y."/>
            <person name="Mei J."/>
            <person name="Sun J."/>
            <person name="Sun Y."/>
        </authorList>
    </citation>
    <scope>NUCLEOTIDE SEQUENCE [LARGE SCALE GENOMIC DNA]</scope>
    <source>
        <strain evidence="2">cv. E1</strain>
        <tissue evidence="1">Leaf</tissue>
    </source>
</reference>
<name>A0A9D3UP68_9ROSI</name>